<protein>
    <submittedName>
        <fullName evidence="12">ATP-binding cassette transporter</fullName>
    </submittedName>
</protein>
<feature type="transmembrane region" description="Helical" evidence="9">
    <location>
        <begin position="605"/>
        <end position="626"/>
    </location>
</feature>
<keyword evidence="5 12" id="KW-0067">ATP-binding</keyword>
<feature type="transmembrane region" description="Helical" evidence="9">
    <location>
        <begin position="816"/>
        <end position="847"/>
    </location>
</feature>
<evidence type="ECO:0000259" key="11">
    <source>
        <dbReference type="PROSITE" id="PS50929"/>
    </source>
</evidence>
<dbReference type="CDD" id="cd18580">
    <property type="entry name" value="ABC_6TM_ABCC_D2"/>
    <property type="match status" value="1"/>
</dbReference>
<name>A0AAD6D7D8_9EURO</name>
<feature type="transmembrane region" description="Helical" evidence="9">
    <location>
        <begin position="268"/>
        <end position="289"/>
    </location>
</feature>
<dbReference type="Gene3D" id="1.20.1560.10">
    <property type="entry name" value="ABC transporter type 1, transmembrane domain"/>
    <property type="match status" value="2"/>
</dbReference>
<feature type="domain" description="ABC transmembrane type-1" evidence="11">
    <location>
        <begin position="27"/>
        <end position="294"/>
    </location>
</feature>
<evidence type="ECO:0000256" key="1">
    <source>
        <dbReference type="ARBA" id="ARBA00004141"/>
    </source>
</evidence>
<dbReference type="InterPro" id="IPR044726">
    <property type="entry name" value="ABCC_6TM_D2"/>
</dbReference>
<dbReference type="InterPro" id="IPR011527">
    <property type="entry name" value="ABC1_TM_dom"/>
</dbReference>
<dbReference type="SUPFAM" id="SSF90123">
    <property type="entry name" value="ABC transporter transmembrane region"/>
    <property type="match status" value="2"/>
</dbReference>
<dbReference type="GO" id="GO:0016887">
    <property type="term" value="F:ATP hydrolysis activity"/>
    <property type="evidence" value="ECO:0007669"/>
    <property type="project" value="InterPro"/>
</dbReference>
<feature type="transmembrane region" description="Helical" evidence="9">
    <location>
        <begin position="229"/>
        <end position="256"/>
    </location>
</feature>
<feature type="region of interest" description="Disordered" evidence="8">
    <location>
        <begin position="538"/>
        <end position="582"/>
    </location>
</feature>
<evidence type="ECO:0000313" key="13">
    <source>
        <dbReference type="Proteomes" id="UP001220324"/>
    </source>
</evidence>
<evidence type="ECO:0000256" key="8">
    <source>
        <dbReference type="SAM" id="MobiDB-lite"/>
    </source>
</evidence>
<dbReference type="Gene3D" id="3.40.50.300">
    <property type="entry name" value="P-loop containing nucleotide triphosphate hydrolases"/>
    <property type="match status" value="2"/>
</dbReference>
<keyword evidence="13" id="KW-1185">Reference proteome</keyword>
<dbReference type="InterPro" id="IPR050173">
    <property type="entry name" value="ABC_transporter_C-like"/>
</dbReference>
<accession>A0AAD6D7D8</accession>
<dbReference type="InterPro" id="IPR003439">
    <property type="entry name" value="ABC_transporter-like_ATP-bd"/>
</dbReference>
<keyword evidence="2" id="KW-0813">Transport</keyword>
<feature type="transmembrane region" description="Helical" evidence="9">
    <location>
        <begin position="149"/>
        <end position="169"/>
    </location>
</feature>
<dbReference type="PROSITE" id="PS00211">
    <property type="entry name" value="ABC_TRANSPORTER_1"/>
    <property type="match status" value="2"/>
</dbReference>
<dbReference type="PROSITE" id="PS50893">
    <property type="entry name" value="ABC_TRANSPORTER_2"/>
    <property type="match status" value="2"/>
</dbReference>
<evidence type="ECO:0000256" key="3">
    <source>
        <dbReference type="ARBA" id="ARBA00022692"/>
    </source>
</evidence>
<dbReference type="Proteomes" id="UP001220324">
    <property type="component" value="Unassembled WGS sequence"/>
</dbReference>
<dbReference type="PANTHER" id="PTHR24223">
    <property type="entry name" value="ATP-BINDING CASSETTE SUB-FAMILY C"/>
    <property type="match status" value="1"/>
</dbReference>
<dbReference type="SUPFAM" id="SSF52540">
    <property type="entry name" value="P-loop containing nucleoside triphosphate hydrolases"/>
    <property type="match status" value="2"/>
</dbReference>
<comment type="caution">
    <text evidence="12">The sequence shown here is derived from an EMBL/GenBank/DDBJ whole genome shotgun (WGS) entry which is preliminary data.</text>
</comment>
<comment type="subcellular location">
    <subcellularLocation>
        <location evidence="1">Membrane</location>
        <topology evidence="1">Multi-pass membrane protein</topology>
    </subcellularLocation>
</comment>
<dbReference type="SMART" id="SM00382">
    <property type="entry name" value="AAA"/>
    <property type="match status" value="2"/>
</dbReference>
<organism evidence="12 13">
    <name type="scientific">Penicillium frequentans</name>
    <dbReference type="NCBI Taxonomy" id="3151616"/>
    <lineage>
        <taxon>Eukaryota</taxon>
        <taxon>Fungi</taxon>
        <taxon>Dikarya</taxon>
        <taxon>Ascomycota</taxon>
        <taxon>Pezizomycotina</taxon>
        <taxon>Eurotiomycetes</taxon>
        <taxon>Eurotiomycetidae</taxon>
        <taxon>Eurotiales</taxon>
        <taxon>Aspergillaceae</taxon>
        <taxon>Penicillium</taxon>
    </lineage>
</organism>
<gene>
    <name evidence="12" type="ORF">N7494_001218</name>
</gene>
<evidence type="ECO:0000256" key="4">
    <source>
        <dbReference type="ARBA" id="ARBA00022741"/>
    </source>
</evidence>
<evidence type="ECO:0000259" key="10">
    <source>
        <dbReference type="PROSITE" id="PS50893"/>
    </source>
</evidence>
<dbReference type="PANTHER" id="PTHR24223:SF345">
    <property type="entry name" value="ABC MULTIDRUG TRANSPORTER (EUROFUNG)"/>
    <property type="match status" value="1"/>
</dbReference>
<dbReference type="InterPro" id="IPR003593">
    <property type="entry name" value="AAA+_ATPase"/>
</dbReference>
<evidence type="ECO:0000256" key="6">
    <source>
        <dbReference type="ARBA" id="ARBA00022989"/>
    </source>
</evidence>
<reference evidence="12 13" key="1">
    <citation type="journal article" date="2023" name="IMA Fungus">
        <title>Comparative genomic study of the Penicillium genus elucidates a diverse pangenome and 15 lateral gene transfer events.</title>
        <authorList>
            <person name="Petersen C."/>
            <person name="Sorensen T."/>
            <person name="Nielsen M.R."/>
            <person name="Sondergaard T.E."/>
            <person name="Sorensen J.L."/>
            <person name="Fitzpatrick D.A."/>
            <person name="Frisvad J.C."/>
            <person name="Nielsen K.L."/>
        </authorList>
    </citation>
    <scope>NUCLEOTIDE SEQUENCE [LARGE SCALE GENOMIC DNA]</scope>
    <source>
        <strain evidence="12 13">IBT 35679</strain>
    </source>
</reference>
<feature type="transmembrane region" description="Helical" evidence="9">
    <location>
        <begin position="20"/>
        <end position="43"/>
    </location>
</feature>
<evidence type="ECO:0000256" key="7">
    <source>
        <dbReference type="ARBA" id="ARBA00023136"/>
    </source>
</evidence>
<dbReference type="InterPro" id="IPR036640">
    <property type="entry name" value="ABC1_TM_sf"/>
</dbReference>
<dbReference type="InterPro" id="IPR017871">
    <property type="entry name" value="ABC_transporter-like_CS"/>
</dbReference>
<feature type="transmembrane region" description="Helical" evidence="9">
    <location>
        <begin position="50"/>
        <end position="72"/>
    </location>
</feature>
<dbReference type="Pfam" id="PF00005">
    <property type="entry name" value="ABC_tran"/>
    <property type="match status" value="2"/>
</dbReference>
<dbReference type="GO" id="GO:0016020">
    <property type="term" value="C:membrane"/>
    <property type="evidence" value="ECO:0007669"/>
    <property type="project" value="UniProtKB-SubCell"/>
</dbReference>
<keyword evidence="4" id="KW-0547">Nucleotide-binding</keyword>
<sequence>MTLPLVLMRSFQNAFLAPILPRISLIVFRYLQPILIGFAIDFVRSASLEIGLYLVLYAAIVYMGLAVSAAIYQHRINQLQIMFRGGLISLIHHHSLNFSATRSEDSEALTLVGSDVDNIESAGDIFHETWAQLLEVIVGTAMLAARVRWLAFLPLVMIFACSRMSAYVANHLEGKQKNWNVATQKRIATITSAVSGIKSLKMLGMEHAIQSQILHLRSQELHISEGMRWILVAYNASANALGIFAPVVTLILYAMTSHNDESMRANEVFSSLALLAMVTHPANMVMTLVPRAVAVMANFARVQSYLTKPSIEDRRQSESEGNVHQSTSMDNVTIKPALMTHPILRDVSLDLGRGELLLCAGAVGSGKTTLALALLGELHLATGTIRVHSKQIAYCAQQAWLPSATICDAISGEADGLDLEWYNTVVEACGLLPDLEALPGGDKTMIENNGINLSGGQKQRIALARAVYSRNKVLVLDDPFSALDKNVREFVLQKLLGPRGLFKQMDMTIFLISNSTTLHSFADKVVLLRDSMAYSQQPLSRKEPEASTVLSSSRTSPGTSFAKTKAPKGSIERPEVSHDATNLPQRTGDLAVYGFYLNAVGRLSALLMTFCTATCSFALTFSTYILKWAVEAPPRELQMYLGLYVAISVIAWIATNGIMWSTHLKIAIRSGEVLHAQLLSTILRAPLAYFTETQIGVTLNRFSQDISLVDKQLPPALSNLSVQIFKLLAQVVLILSVQPLMTATVPICFVCVYFIQRVYLRTSKQLRYLDLESKSHVYTNLLDTVNGATTIRAFGWQRKFEHKFDKALNLSQKPSYLLLCLQCWLKVVLDCLIALVAISLIAVSILYRDTTTGADIGLALNLIIVANGAVSRLKSVQDSVLAEDEVCDTSDPGPRWPLSGETLVDNVSVSYSSSPGLALRNMSFRIVGGQNVIIMGRTGSGKSTLMLSLLKLLATKEGTITIDGVDIAQISSNAVRQRGIIAVPQDGFNIPTATLRFNLDPYNMSSEKTIIEALKKTRLWDKLTSISTDEFHGNPDTFTKILDLPMSCFLPLSAGQLQLFALCRMLLRVWSMAATKPIIILDEASSSLDLGTESILHEILVEDLCAYTVVMIAHHVDGIITAMRPGHDKIVTIHDGQVLTESLIENVLVDV</sequence>
<evidence type="ECO:0000256" key="9">
    <source>
        <dbReference type="SAM" id="Phobius"/>
    </source>
</evidence>
<dbReference type="Pfam" id="PF00664">
    <property type="entry name" value="ABC_membrane"/>
    <property type="match status" value="2"/>
</dbReference>
<proteinExistence type="predicted"/>
<dbReference type="EMBL" id="JAQIZZ010000001">
    <property type="protein sequence ID" value="KAJ5557303.1"/>
    <property type="molecule type" value="Genomic_DNA"/>
</dbReference>
<evidence type="ECO:0000313" key="12">
    <source>
        <dbReference type="EMBL" id="KAJ5557303.1"/>
    </source>
</evidence>
<evidence type="ECO:0000256" key="2">
    <source>
        <dbReference type="ARBA" id="ARBA00022448"/>
    </source>
</evidence>
<dbReference type="GO" id="GO:0005524">
    <property type="term" value="F:ATP binding"/>
    <property type="evidence" value="ECO:0007669"/>
    <property type="project" value="UniProtKB-KW"/>
</dbReference>
<keyword evidence="7 9" id="KW-0472">Membrane</keyword>
<keyword evidence="6 9" id="KW-1133">Transmembrane helix</keyword>
<feature type="domain" description="ABC transporter" evidence="10">
    <location>
        <begin position="904"/>
        <end position="1151"/>
    </location>
</feature>
<dbReference type="AlphaFoldDB" id="A0AAD6D7D8"/>
<feature type="transmembrane region" description="Helical" evidence="9">
    <location>
        <begin position="727"/>
        <end position="755"/>
    </location>
</feature>
<feature type="domain" description="ABC transporter" evidence="10">
    <location>
        <begin position="327"/>
        <end position="555"/>
    </location>
</feature>
<dbReference type="GO" id="GO:0140359">
    <property type="term" value="F:ABC-type transporter activity"/>
    <property type="evidence" value="ECO:0007669"/>
    <property type="project" value="InterPro"/>
</dbReference>
<dbReference type="InterPro" id="IPR027417">
    <property type="entry name" value="P-loop_NTPase"/>
</dbReference>
<feature type="domain" description="ABC transmembrane type-1" evidence="11">
    <location>
        <begin position="606"/>
        <end position="873"/>
    </location>
</feature>
<feature type="compositionally biased region" description="Polar residues" evidence="8">
    <location>
        <begin position="548"/>
        <end position="562"/>
    </location>
</feature>
<keyword evidence="3 9" id="KW-0812">Transmembrane</keyword>
<feature type="transmembrane region" description="Helical" evidence="9">
    <location>
        <begin position="638"/>
        <end position="660"/>
    </location>
</feature>
<dbReference type="PROSITE" id="PS50929">
    <property type="entry name" value="ABC_TM1F"/>
    <property type="match status" value="2"/>
</dbReference>
<evidence type="ECO:0000256" key="5">
    <source>
        <dbReference type="ARBA" id="ARBA00022840"/>
    </source>
</evidence>